<evidence type="ECO:0000256" key="1">
    <source>
        <dbReference type="SAM" id="MobiDB-lite"/>
    </source>
</evidence>
<protein>
    <submittedName>
        <fullName evidence="2">Uncharacterized protein</fullName>
    </submittedName>
</protein>
<gene>
    <name evidence="2" type="ORF">JKF63_00475</name>
</gene>
<dbReference type="KEGG" id="phet:94286603"/>
<reference evidence="2 3" key="1">
    <citation type="submission" date="2021-02" db="EMBL/GenBank/DDBJ databases">
        <title>Porcisia hertigi Genome sequencing and assembly.</title>
        <authorList>
            <person name="Almutairi H."/>
            <person name="Gatherer D."/>
        </authorList>
    </citation>
    <scope>NUCLEOTIDE SEQUENCE [LARGE SCALE GENOMIC DNA]</scope>
    <source>
        <strain evidence="2 3">C119</strain>
    </source>
</reference>
<dbReference type="OrthoDB" id="262539at2759"/>
<evidence type="ECO:0000313" key="3">
    <source>
        <dbReference type="Proteomes" id="UP000674318"/>
    </source>
</evidence>
<feature type="region of interest" description="Disordered" evidence="1">
    <location>
        <begin position="69"/>
        <end position="97"/>
    </location>
</feature>
<dbReference type="Proteomes" id="UP000674318">
    <property type="component" value="Unassembled WGS sequence"/>
</dbReference>
<name>A0A836L135_9TRYP</name>
<dbReference type="GeneID" id="94286603"/>
<dbReference type="EMBL" id="JAFJZO010000036">
    <property type="protein sequence ID" value="KAG5490355.1"/>
    <property type="molecule type" value="Genomic_DNA"/>
</dbReference>
<evidence type="ECO:0000313" key="2">
    <source>
        <dbReference type="EMBL" id="KAG5490355.1"/>
    </source>
</evidence>
<proteinExistence type="predicted"/>
<keyword evidence="3" id="KW-1185">Reference proteome</keyword>
<dbReference type="AlphaFoldDB" id="A0A836L135"/>
<feature type="region of interest" description="Disordered" evidence="1">
    <location>
        <begin position="154"/>
        <end position="178"/>
    </location>
</feature>
<dbReference type="RefSeq" id="XP_067752683.1">
    <property type="nucleotide sequence ID" value="XM_067896526.1"/>
</dbReference>
<sequence length="375" mass="39660">MPIPRITASCAAVPRRFLGPFALSSLNSSATLAHSARLVCTAVPSRHKLSSHLLTGACAKNAVEACTAPSANNSSSSSEDHSAGSSPKRSEEAVTGLRLSKRRCNVHLFSKSTHELTATQSTHFMHMRKLLQRLPGLPQLATDAVAVEVASRAAEASRPLSRAKEGAPQLLQASTPSKNGHALRSELVVVSRVIAVADPNASPEEETYATSRDEVFTGVNHAFHKRVNSAGATLRGILKGCAEQNALGAAAASGCIYADVTDVFLLGARILPATFYRAPKLHNKNSAPASATCSSCGTGCVYSAPVAAQAVAIFPCPECWRHLCHVANARCRQERPPLRLFVYSTSPVVTLNLFAVAQERMKTMVAPMDVCIVSG</sequence>
<feature type="compositionally biased region" description="Basic and acidic residues" evidence="1">
    <location>
        <begin position="78"/>
        <end position="92"/>
    </location>
</feature>
<accession>A0A836L135</accession>
<organism evidence="2 3">
    <name type="scientific">Porcisia hertigi</name>
    <dbReference type="NCBI Taxonomy" id="2761500"/>
    <lineage>
        <taxon>Eukaryota</taxon>
        <taxon>Discoba</taxon>
        <taxon>Euglenozoa</taxon>
        <taxon>Kinetoplastea</taxon>
        <taxon>Metakinetoplastina</taxon>
        <taxon>Trypanosomatida</taxon>
        <taxon>Trypanosomatidae</taxon>
        <taxon>Leishmaniinae</taxon>
        <taxon>Porcisia</taxon>
    </lineage>
</organism>
<comment type="caution">
    <text evidence="2">The sequence shown here is derived from an EMBL/GenBank/DDBJ whole genome shotgun (WGS) entry which is preliminary data.</text>
</comment>